<evidence type="ECO:0000313" key="2">
    <source>
        <dbReference type="Proteomes" id="UP000077315"/>
    </source>
</evidence>
<dbReference type="Proteomes" id="UP000077315">
    <property type="component" value="Unassembled WGS sequence"/>
</dbReference>
<name>A0A167QYS5_PHYB8</name>
<dbReference type="AlphaFoldDB" id="A0A167QYS5"/>
<sequence length="125" mass="14921">MLKPVEIWTLDYAVHKDVKSSYLIKEQRFLLCFSDILVTHKKNVPEYRQMLAQLRELLQYEVLFHNSTDINLYRVHNFNSIGLNTAYKVLLQNSSKIIHCFALMNMRRVKETRAMPLIKKHIDQK</sequence>
<keyword evidence="2" id="KW-1185">Reference proteome</keyword>
<protein>
    <submittedName>
        <fullName evidence="1">Uncharacterized protein</fullName>
    </submittedName>
</protein>
<organism evidence="1 2">
    <name type="scientific">Phycomyces blakesleeanus (strain ATCC 8743b / DSM 1359 / FGSC 10004 / NBRC 33097 / NRRL 1555)</name>
    <dbReference type="NCBI Taxonomy" id="763407"/>
    <lineage>
        <taxon>Eukaryota</taxon>
        <taxon>Fungi</taxon>
        <taxon>Fungi incertae sedis</taxon>
        <taxon>Mucoromycota</taxon>
        <taxon>Mucoromycotina</taxon>
        <taxon>Mucoromycetes</taxon>
        <taxon>Mucorales</taxon>
        <taxon>Phycomycetaceae</taxon>
        <taxon>Phycomyces</taxon>
    </lineage>
</organism>
<evidence type="ECO:0000313" key="1">
    <source>
        <dbReference type="EMBL" id="OAD80481.1"/>
    </source>
</evidence>
<dbReference type="InParanoid" id="A0A167QYS5"/>
<dbReference type="EMBL" id="KV440971">
    <property type="protein sequence ID" value="OAD80481.1"/>
    <property type="molecule type" value="Genomic_DNA"/>
</dbReference>
<proteinExistence type="predicted"/>
<dbReference type="GeneID" id="29001723"/>
<reference evidence="2" key="1">
    <citation type="submission" date="2015-06" db="EMBL/GenBank/DDBJ databases">
        <title>Expansion of signal transduction pathways in fungi by whole-genome duplication.</title>
        <authorList>
            <consortium name="DOE Joint Genome Institute"/>
            <person name="Corrochano L.M."/>
            <person name="Kuo A."/>
            <person name="Marcet-Houben M."/>
            <person name="Polaino S."/>
            <person name="Salamov A."/>
            <person name="Villalobos J.M."/>
            <person name="Alvarez M.I."/>
            <person name="Avalos J."/>
            <person name="Benito E.P."/>
            <person name="Benoit I."/>
            <person name="Burger G."/>
            <person name="Camino L.P."/>
            <person name="Canovas D."/>
            <person name="Cerda-Olmedo E."/>
            <person name="Cheng J.-F."/>
            <person name="Dominguez A."/>
            <person name="Elias M."/>
            <person name="Eslava A.P."/>
            <person name="Glaser F."/>
            <person name="Grimwood J."/>
            <person name="Gutierrez G."/>
            <person name="Heitman J."/>
            <person name="Henrissat B."/>
            <person name="Iturriaga E.A."/>
            <person name="Lang B.F."/>
            <person name="Lavin J.L."/>
            <person name="Lee S."/>
            <person name="Li W."/>
            <person name="Lindquist E."/>
            <person name="Lopez-Garcia S."/>
            <person name="Luque E.M."/>
            <person name="Marcos A.T."/>
            <person name="Martin J."/>
            <person name="McCluskey K."/>
            <person name="Medina H.R."/>
            <person name="Miralles-Duran A."/>
            <person name="Miyazaki A."/>
            <person name="Munoz-Torres E."/>
            <person name="Oguiza J.A."/>
            <person name="Ohm R."/>
            <person name="Olmedo M."/>
            <person name="Orejas M."/>
            <person name="Ortiz-Castellanos L."/>
            <person name="Pisabarro A.G."/>
            <person name="Rodriguez-Romero J."/>
            <person name="Ruiz-Herrera J."/>
            <person name="Ruiz-Vazquez R."/>
            <person name="Sanz C."/>
            <person name="Schackwitz W."/>
            <person name="Schmutz J."/>
            <person name="Shahriari M."/>
            <person name="Shelest E."/>
            <person name="Silva-Franco F."/>
            <person name="Soanes D."/>
            <person name="Syed K."/>
            <person name="Tagua V.G."/>
            <person name="Talbot N.J."/>
            <person name="Thon M."/>
            <person name="De vries R.P."/>
            <person name="Wiebenga A."/>
            <person name="Yadav J.S."/>
            <person name="Braun E.L."/>
            <person name="Baker S."/>
            <person name="Garre V."/>
            <person name="Horwitz B."/>
            <person name="Torres-Martinez S."/>
            <person name="Idnurm A."/>
            <person name="Herrera-Estrella A."/>
            <person name="Gabaldon T."/>
            <person name="Grigoriev I.V."/>
        </authorList>
    </citation>
    <scope>NUCLEOTIDE SEQUENCE [LARGE SCALE GENOMIC DNA]</scope>
    <source>
        <strain evidence="2">NRRL 1555(-)</strain>
    </source>
</reference>
<accession>A0A167QYS5</accession>
<dbReference type="RefSeq" id="XP_018298521.1">
    <property type="nucleotide sequence ID" value="XM_018440817.1"/>
</dbReference>
<dbReference type="VEuPathDB" id="FungiDB:PHYBLDRAFT_61532"/>
<gene>
    <name evidence="1" type="ORF">PHYBLDRAFT_61532</name>
</gene>